<organism evidence="14 15">
    <name type="scientific">Luteibacter sahnii</name>
    <dbReference type="NCBI Taxonomy" id="3021977"/>
    <lineage>
        <taxon>Bacteria</taxon>
        <taxon>Pseudomonadati</taxon>
        <taxon>Pseudomonadota</taxon>
        <taxon>Gammaproteobacteria</taxon>
        <taxon>Lysobacterales</taxon>
        <taxon>Rhodanobacteraceae</taxon>
        <taxon>Luteibacter</taxon>
    </lineage>
</organism>
<evidence type="ECO:0000256" key="5">
    <source>
        <dbReference type="ARBA" id="ARBA00022723"/>
    </source>
</evidence>
<dbReference type="Pfam" id="PF17900">
    <property type="entry name" value="Peptidase_M1_N"/>
    <property type="match status" value="1"/>
</dbReference>
<feature type="signal peptide" evidence="10">
    <location>
        <begin position="1"/>
        <end position="22"/>
    </location>
</feature>
<dbReference type="Gene3D" id="1.10.390.10">
    <property type="entry name" value="Neutral Protease Domain 2"/>
    <property type="match status" value="1"/>
</dbReference>
<dbReference type="InterPro" id="IPR034016">
    <property type="entry name" value="M1_APN-typ"/>
</dbReference>
<comment type="cofactor">
    <cofactor evidence="9">
        <name>Zn(2+)</name>
        <dbReference type="ChEBI" id="CHEBI:29105"/>
    </cofactor>
    <text evidence="9">Binds 1 zinc ion per subunit.</text>
</comment>
<evidence type="ECO:0000313" key="15">
    <source>
        <dbReference type="Proteomes" id="UP001528850"/>
    </source>
</evidence>
<feature type="domain" description="Peptidase M1 membrane alanine aminopeptidase" evidence="11">
    <location>
        <begin position="259"/>
        <end position="476"/>
    </location>
</feature>
<dbReference type="EMBL" id="JARJJS010000002">
    <property type="protein sequence ID" value="MDF4024754.1"/>
    <property type="molecule type" value="Genomic_DNA"/>
</dbReference>
<gene>
    <name evidence="14" type="ORF">P3W24_07250</name>
</gene>
<reference evidence="14 15" key="1">
    <citation type="journal article" date="2024" name="Curr. Microbiol.">
        <title>Luteibacter sahnii sp. nov., A Novel Yellow-Colored Xanthomonadin Pigment Producing Probiotic Bacterium from Healthy Rice Seed Microbiome.</title>
        <authorList>
            <person name="Jaiswal G."/>
            <person name="Rana R."/>
            <person name="Nayak P.K."/>
            <person name="Chouhan R."/>
            <person name="Gandhi S.G."/>
            <person name="Patel H.K."/>
            <person name="Patil P.B."/>
        </authorList>
    </citation>
    <scope>NUCLEOTIDE SEQUENCE [LARGE SCALE GENOMIC DNA]</scope>
    <source>
        <strain evidence="14 15">PPL201</strain>
    </source>
</reference>
<evidence type="ECO:0000259" key="12">
    <source>
        <dbReference type="Pfam" id="PF11838"/>
    </source>
</evidence>
<dbReference type="SUPFAM" id="SSF55486">
    <property type="entry name" value="Metalloproteases ('zincins'), catalytic domain"/>
    <property type="match status" value="1"/>
</dbReference>
<comment type="similarity">
    <text evidence="2 9">Belongs to the peptidase M1 family.</text>
</comment>
<evidence type="ECO:0000256" key="7">
    <source>
        <dbReference type="ARBA" id="ARBA00022833"/>
    </source>
</evidence>
<keyword evidence="6 9" id="KW-0378">Hydrolase</keyword>
<evidence type="ECO:0000256" key="8">
    <source>
        <dbReference type="ARBA" id="ARBA00023049"/>
    </source>
</evidence>
<keyword evidence="5 9" id="KW-0479">Metal-binding</keyword>
<dbReference type="EC" id="3.4.11.-" evidence="9"/>
<dbReference type="Pfam" id="PF01433">
    <property type="entry name" value="Peptidase_M1"/>
    <property type="match status" value="1"/>
</dbReference>
<dbReference type="PANTHER" id="PTHR11533:SF174">
    <property type="entry name" value="PUROMYCIN-SENSITIVE AMINOPEPTIDASE-RELATED"/>
    <property type="match status" value="1"/>
</dbReference>
<sequence>MRTSLVRAIAFALAGLSTAAIAAPVAAPVEATTQLPRGVRPTHYDVSIVPHADKLSFDGQVSIELEIAKPTSSIVLNALDMTFGKASLTPVKGKGAAATPKVTVDDKAQTVTVTFDRALTPGTYRLSLDYTGKIGTQANGLFAIDYDTEHDGKKRALYTQFENSDARRFIPSWDEPAYKATFTLKATVPTGQMAVSNMPAASKKDLGNGLTEVSFEPTPKMSTYLLFFGLGDFERATTMSDGVEIGVITQKGKISQAKFTLDSGKAVLQEYNTYFGVPYPLPKLDNVASPGQSQFFSAMENWGAIYTFEYALLLDPSFSTVGDKQEVFNTAAHEMAHQWFGDLVTMSWWDDLWLNEGFASWLASRTTERLHPEWHTELDAVGIREAAMSQDSVATTHPVVQHVETVEQASQAFDSITYAKGESVIRMLEAYVGPDAWRKGVQRYIKAHAYSNTRSDDLWKEIDAAAGKPVTTIAHDFTLQPGIPLVRVTSVSCANGNTTLALSQGEFTRDRPNKTPLRWHVPVIAKTLDGKPSSTLLENGQGSMTLAGCGPVIVNAGQTAYFRTAYGTDAFAAVKGSFAKLAPIDQLGVFADTWALGMAGLQPASDLLDLIKATPKDASPVLWQSVAGDLSGLDGYFDGDAAGQAALRKYAVARLSPKLDEIGWTAKADEPSTVALLRSQLIGTLGTMGDAKVIAEARRRYQSDDMPAELRKVILGVVAYNADAATWDKLRAQAKAEKTPLVKDRLYLLLGAVRDDALAKRALDLALTDEPGATNSSQIIAAVASRHPDMAFEFATAHKDKVDTFVDSTSSARYYPMLARSSTDEATIGKIEAFSQKYIAPTSRRAADSVIAGIKYRLQVRKERLPAVEAWLKANG</sequence>
<dbReference type="Pfam" id="PF11838">
    <property type="entry name" value="ERAP1_C"/>
    <property type="match status" value="1"/>
</dbReference>
<feature type="chain" id="PRO_5045840758" description="Aminopeptidase" evidence="10">
    <location>
        <begin position="23"/>
        <end position="876"/>
    </location>
</feature>
<feature type="domain" description="Aminopeptidase N-like N-terminal" evidence="13">
    <location>
        <begin position="41"/>
        <end position="225"/>
    </location>
</feature>
<dbReference type="Proteomes" id="UP001528850">
    <property type="component" value="Unassembled WGS sequence"/>
</dbReference>
<dbReference type="Gene3D" id="2.60.40.1910">
    <property type="match status" value="1"/>
</dbReference>
<evidence type="ECO:0000256" key="2">
    <source>
        <dbReference type="ARBA" id="ARBA00010136"/>
    </source>
</evidence>
<evidence type="ECO:0000256" key="10">
    <source>
        <dbReference type="SAM" id="SignalP"/>
    </source>
</evidence>
<dbReference type="PRINTS" id="PR00756">
    <property type="entry name" value="ALADIPTASE"/>
</dbReference>
<dbReference type="InterPro" id="IPR050344">
    <property type="entry name" value="Peptidase_M1_aminopeptidases"/>
</dbReference>
<dbReference type="CDD" id="cd09601">
    <property type="entry name" value="M1_APN-Q_like"/>
    <property type="match status" value="1"/>
</dbReference>
<dbReference type="PANTHER" id="PTHR11533">
    <property type="entry name" value="PROTEASE M1 ZINC METALLOPROTEASE"/>
    <property type="match status" value="1"/>
</dbReference>
<keyword evidence="8 9" id="KW-0482">Metalloprotease</keyword>
<dbReference type="InterPro" id="IPR027268">
    <property type="entry name" value="Peptidase_M4/M1_CTD_sf"/>
</dbReference>
<dbReference type="InterPro" id="IPR014782">
    <property type="entry name" value="Peptidase_M1_dom"/>
</dbReference>
<comment type="catalytic activity">
    <reaction evidence="1">
        <text>Release of an N-terminal amino acid, Xaa-|-Yaa- from a peptide, amide or arylamide. Xaa is preferably Ala, but may be most amino acids including Pro (slow action). When a terminal hydrophobic residue is followed by a prolyl residue, the two may be released as an intact Xaa-Pro dipeptide.</text>
        <dbReference type="EC" id="3.4.11.2"/>
    </reaction>
</comment>
<keyword evidence="15" id="KW-1185">Reference proteome</keyword>
<proteinExistence type="inferred from homology"/>
<feature type="domain" description="ERAP1-like C-terminal" evidence="12">
    <location>
        <begin position="552"/>
        <end position="855"/>
    </location>
</feature>
<dbReference type="InterPro" id="IPR042097">
    <property type="entry name" value="Aminopeptidase_N-like_N_sf"/>
</dbReference>
<protein>
    <recommendedName>
        <fullName evidence="9">Aminopeptidase</fullName>
        <ecNumber evidence="9">3.4.11.-</ecNumber>
    </recommendedName>
</protein>
<evidence type="ECO:0000256" key="4">
    <source>
        <dbReference type="ARBA" id="ARBA00022670"/>
    </source>
</evidence>
<evidence type="ECO:0000259" key="11">
    <source>
        <dbReference type="Pfam" id="PF01433"/>
    </source>
</evidence>
<evidence type="ECO:0000256" key="9">
    <source>
        <dbReference type="RuleBase" id="RU364040"/>
    </source>
</evidence>
<name>A0ABT6B9F8_9GAMM</name>
<dbReference type="InterPro" id="IPR024571">
    <property type="entry name" value="ERAP1-like_C_dom"/>
</dbReference>
<keyword evidence="7 9" id="KW-0862">Zinc</keyword>
<accession>A0ABT6B9F8</accession>
<evidence type="ECO:0000256" key="3">
    <source>
        <dbReference type="ARBA" id="ARBA00022438"/>
    </source>
</evidence>
<evidence type="ECO:0000256" key="6">
    <source>
        <dbReference type="ARBA" id="ARBA00022801"/>
    </source>
</evidence>
<dbReference type="InterPro" id="IPR001930">
    <property type="entry name" value="Peptidase_M1"/>
</dbReference>
<dbReference type="Gene3D" id="1.25.50.20">
    <property type="match status" value="1"/>
</dbReference>
<keyword evidence="3 9" id="KW-0031">Aminopeptidase</keyword>
<keyword evidence="10" id="KW-0732">Signal</keyword>
<evidence type="ECO:0000259" key="13">
    <source>
        <dbReference type="Pfam" id="PF17900"/>
    </source>
</evidence>
<keyword evidence="4 9" id="KW-0645">Protease</keyword>
<dbReference type="Gene3D" id="2.60.40.1730">
    <property type="entry name" value="tricorn interacting facor f3 domain"/>
    <property type="match status" value="1"/>
</dbReference>
<evidence type="ECO:0000313" key="14">
    <source>
        <dbReference type="EMBL" id="MDF4024754.1"/>
    </source>
</evidence>
<comment type="caution">
    <text evidence="14">The sequence shown here is derived from an EMBL/GenBank/DDBJ whole genome shotgun (WGS) entry which is preliminary data.</text>
</comment>
<evidence type="ECO:0000256" key="1">
    <source>
        <dbReference type="ARBA" id="ARBA00000098"/>
    </source>
</evidence>
<dbReference type="InterPro" id="IPR045357">
    <property type="entry name" value="Aminopeptidase_N-like_N"/>
</dbReference>
<dbReference type="SUPFAM" id="SSF63737">
    <property type="entry name" value="Leukotriene A4 hydrolase N-terminal domain"/>
    <property type="match status" value="1"/>
</dbReference>